<evidence type="ECO:0000313" key="3">
    <source>
        <dbReference type="Proteomes" id="UP000601435"/>
    </source>
</evidence>
<feature type="transmembrane region" description="Helical" evidence="1">
    <location>
        <begin position="104"/>
        <end position="123"/>
    </location>
</feature>
<dbReference type="EMBL" id="CAJNJA010053841">
    <property type="protein sequence ID" value="CAE7851743.1"/>
    <property type="molecule type" value="Genomic_DNA"/>
</dbReference>
<comment type="caution">
    <text evidence="2">The sequence shown here is derived from an EMBL/GenBank/DDBJ whole genome shotgun (WGS) entry which is preliminary data.</text>
</comment>
<keyword evidence="3" id="KW-1185">Reference proteome</keyword>
<name>A0A813A665_9DINO</name>
<feature type="transmembrane region" description="Helical" evidence="1">
    <location>
        <begin position="12"/>
        <end position="29"/>
    </location>
</feature>
<protein>
    <submittedName>
        <fullName evidence="2">Uncharacterized protein</fullName>
    </submittedName>
</protein>
<dbReference type="Proteomes" id="UP000601435">
    <property type="component" value="Unassembled WGS sequence"/>
</dbReference>
<reference evidence="2" key="1">
    <citation type="submission" date="2021-02" db="EMBL/GenBank/DDBJ databases">
        <authorList>
            <person name="Dougan E. K."/>
            <person name="Rhodes N."/>
            <person name="Thang M."/>
            <person name="Chan C."/>
        </authorList>
    </citation>
    <scope>NUCLEOTIDE SEQUENCE</scope>
</reference>
<dbReference type="OrthoDB" id="10318070at2759"/>
<organism evidence="2 3">
    <name type="scientific">Symbiodinium necroappetens</name>
    <dbReference type="NCBI Taxonomy" id="1628268"/>
    <lineage>
        <taxon>Eukaryota</taxon>
        <taxon>Sar</taxon>
        <taxon>Alveolata</taxon>
        <taxon>Dinophyceae</taxon>
        <taxon>Suessiales</taxon>
        <taxon>Symbiodiniaceae</taxon>
        <taxon>Symbiodinium</taxon>
    </lineage>
</organism>
<feature type="transmembrane region" description="Helical" evidence="1">
    <location>
        <begin position="74"/>
        <end position="92"/>
    </location>
</feature>
<evidence type="ECO:0000313" key="2">
    <source>
        <dbReference type="EMBL" id="CAE7851743.1"/>
    </source>
</evidence>
<gene>
    <name evidence="2" type="ORF">SNEC2469_LOCUS26443</name>
</gene>
<proteinExistence type="predicted"/>
<evidence type="ECO:0000256" key="1">
    <source>
        <dbReference type="SAM" id="Phobius"/>
    </source>
</evidence>
<dbReference type="AlphaFoldDB" id="A0A813A665"/>
<keyword evidence="1" id="KW-0812">Transmembrane</keyword>
<keyword evidence="1" id="KW-0472">Membrane</keyword>
<sequence length="134" mass="13998">MVETVVVTRNLFALLVLAAVPGSVYFHGWNGLCVSLGWGCLGALVSVYGLMKGVKLRHPKLKLGGGIDVSLTKYLFFVVVTGIAACAVESLLVDLENTGKRVSFMTGANLAVFVVAALLGLSVNAEDVGLSGRD</sequence>
<feature type="transmembrane region" description="Helical" evidence="1">
    <location>
        <begin position="35"/>
        <end position="54"/>
    </location>
</feature>
<accession>A0A813A665</accession>
<keyword evidence="1" id="KW-1133">Transmembrane helix</keyword>